<comment type="caution">
    <text evidence="6">The sequence shown here is derived from an EMBL/GenBank/DDBJ whole genome shotgun (WGS) entry which is preliminary data.</text>
</comment>
<dbReference type="EMBL" id="MTYH01000036">
    <property type="protein sequence ID" value="PNP44010.1"/>
    <property type="molecule type" value="Genomic_DNA"/>
</dbReference>
<comment type="similarity">
    <text evidence="2">Belongs to the zinc-containing alcohol dehydrogenase family.</text>
</comment>
<keyword evidence="5" id="KW-0560">Oxidoreductase</keyword>
<evidence type="ECO:0000313" key="6">
    <source>
        <dbReference type="EMBL" id="PNP44010.1"/>
    </source>
</evidence>
<protein>
    <submittedName>
        <fullName evidence="6">Uncharacterized protein</fullName>
    </submittedName>
</protein>
<evidence type="ECO:0000256" key="5">
    <source>
        <dbReference type="ARBA" id="ARBA00023002"/>
    </source>
</evidence>
<organism evidence="6 7">
    <name type="scientific">Trichoderma gamsii</name>
    <dbReference type="NCBI Taxonomy" id="398673"/>
    <lineage>
        <taxon>Eukaryota</taxon>
        <taxon>Fungi</taxon>
        <taxon>Dikarya</taxon>
        <taxon>Ascomycota</taxon>
        <taxon>Pezizomycotina</taxon>
        <taxon>Sordariomycetes</taxon>
        <taxon>Hypocreomycetidae</taxon>
        <taxon>Hypocreales</taxon>
        <taxon>Hypocreaceae</taxon>
        <taxon>Trichoderma</taxon>
    </lineage>
</organism>
<evidence type="ECO:0000256" key="3">
    <source>
        <dbReference type="ARBA" id="ARBA00022723"/>
    </source>
</evidence>
<evidence type="ECO:0000313" key="7">
    <source>
        <dbReference type="Proteomes" id="UP000236546"/>
    </source>
</evidence>
<keyword evidence="3" id="KW-0479">Metal-binding</keyword>
<accession>A0A2K0TER3</accession>
<gene>
    <name evidence="6" type="ORF">TGAMA5MH_04295</name>
</gene>
<keyword evidence="4" id="KW-0862">Zinc</keyword>
<dbReference type="PANTHER" id="PTHR43161">
    <property type="entry name" value="SORBITOL DEHYDROGENASE"/>
    <property type="match status" value="1"/>
</dbReference>
<dbReference type="AlphaFoldDB" id="A0A2K0TER3"/>
<dbReference type="GO" id="GO:0046872">
    <property type="term" value="F:metal ion binding"/>
    <property type="evidence" value="ECO:0007669"/>
    <property type="project" value="UniProtKB-KW"/>
</dbReference>
<comment type="cofactor">
    <cofactor evidence="1">
        <name>Zn(2+)</name>
        <dbReference type="ChEBI" id="CHEBI:29105"/>
    </cofactor>
</comment>
<evidence type="ECO:0000256" key="4">
    <source>
        <dbReference type="ARBA" id="ARBA00022833"/>
    </source>
</evidence>
<reference evidence="6 7" key="1">
    <citation type="submission" date="2017-02" db="EMBL/GenBank/DDBJ databases">
        <title>Genomes of Trichoderma spp. with biocontrol activity.</title>
        <authorList>
            <person name="Gardiner D."/>
            <person name="Kazan K."/>
            <person name="Vos C."/>
            <person name="Harvey P."/>
        </authorList>
    </citation>
    <scope>NUCLEOTIDE SEQUENCE [LARGE SCALE GENOMIC DNA]</scope>
    <source>
        <strain evidence="6 7">A5MH</strain>
    </source>
</reference>
<evidence type="ECO:0000256" key="2">
    <source>
        <dbReference type="ARBA" id="ARBA00008072"/>
    </source>
</evidence>
<dbReference type="GO" id="GO:0003939">
    <property type="term" value="F:L-iditol 2-dehydrogenase (NAD+) activity"/>
    <property type="evidence" value="ECO:0007669"/>
    <property type="project" value="TreeGrafter"/>
</dbReference>
<dbReference type="Gene3D" id="3.40.50.720">
    <property type="entry name" value="NAD(P)-binding Rossmann-like Domain"/>
    <property type="match status" value="1"/>
</dbReference>
<dbReference type="OrthoDB" id="2148442at2759"/>
<dbReference type="Gene3D" id="3.90.180.10">
    <property type="entry name" value="Medium-chain alcohol dehydrogenases, catalytic domain"/>
    <property type="match status" value="1"/>
</dbReference>
<dbReference type="Proteomes" id="UP000236546">
    <property type="component" value="Unassembled WGS sequence"/>
</dbReference>
<name>A0A2K0TER3_9HYPO</name>
<sequence length="82" mass="9080">MNNLPFMHISLAEIELKFINRYRDTWPAGIACLSGGILDLKPLVTHVYPLEDAVDALHLAADPKNGSIKIQIVDEVEEDALP</sequence>
<dbReference type="GO" id="GO:0006062">
    <property type="term" value="P:sorbitol catabolic process"/>
    <property type="evidence" value="ECO:0007669"/>
    <property type="project" value="TreeGrafter"/>
</dbReference>
<proteinExistence type="inferred from homology"/>
<dbReference type="PANTHER" id="PTHR43161:SF4">
    <property type="entry name" value="D-XYLULOSE REDUCTASE"/>
    <property type="match status" value="1"/>
</dbReference>
<evidence type="ECO:0000256" key="1">
    <source>
        <dbReference type="ARBA" id="ARBA00001947"/>
    </source>
</evidence>